<keyword evidence="1" id="KW-1133">Transmembrane helix</keyword>
<protein>
    <submittedName>
        <fullName evidence="3">Sensor histidine kinase</fullName>
        <ecNumber evidence="3">2.7.13.3</ecNumber>
    </submittedName>
</protein>
<dbReference type="EC" id="2.7.13.3" evidence="3"/>
<sequence>MRYLSFSRQDVWVLFVTVYPAMMILAYLLLKDAYFTLPLFIYATLITWLIGTCSWVFHITAANILNYVVPQYTKTHLRIAMQMMVYAVLTQLMCISLFFAYKGAGFIRFQFNWSNYSPLFITGFLINVVATSFHEGIKLFDKWKISLVETEKLKKINLQSQLDSLKNQVNPHFLFNSLNCLSSLISSDPDKASEFLDEMSKVYRYLLRSNEFELIPLSSELQFVHSFFHMLKTRYGDGIELHIDVADNKQDLLIPPLTLQMLIENAVKHNTILKNRPLKIDIKTDEAGFLTVINNRQKKVSKVLSNKIGLQNIIAKYELLNHSGVIINQDNEVFSVSLPLIKNL</sequence>
<comment type="caution">
    <text evidence="3">The sequence shown here is derived from an EMBL/GenBank/DDBJ whole genome shotgun (WGS) entry which is preliminary data.</text>
</comment>
<dbReference type="PANTHER" id="PTHR34220:SF7">
    <property type="entry name" value="SENSOR HISTIDINE KINASE YPDA"/>
    <property type="match status" value="1"/>
</dbReference>
<dbReference type="InterPro" id="IPR050640">
    <property type="entry name" value="Bact_2-comp_sensor_kinase"/>
</dbReference>
<reference evidence="4" key="1">
    <citation type="journal article" date="2019" name="Int. J. Syst. Evol. Microbiol.">
        <title>The Global Catalogue of Microorganisms (GCM) 10K type strain sequencing project: providing services to taxonomists for standard genome sequencing and annotation.</title>
        <authorList>
            <consortium name="The Broad Institute Genomics Platform"/>
            <consortium name="The Broad Institute Genome Sequencing Center for Infectious Disease"/>
            <person name="Wu L."/>
            <person name="Ma J."/>
        </authorList>
    </citation>
    <scope>NUCLEOTIDE SEQUENCE [LARGE SCALE GENOMIC DNA]</scope>
    <source>
        <strain evidence="4">CCUG 61484</strain>
    </source>
</reference>
<feature type="transmembrane region" description="Helical" evidence="1">
    <location>
        <begin position="113"/>
        <end position="133"/>
    </location>
</feature>
<dbReference type="Pfam" id="PF06580">
    <property type="entry name" value="His_kinase"/>
    <property type="match status" value="1"/>
</dbReference>
<dbReference type="GO" id="GO:0004673">
    <property type="term" value="F:protein histidine kinase activity"/>
    <property type="evidence" value="ECO:0007669"/>
    <property type="project" value="UniProtKB-EC"/>
</dbReference>
<feature type="transmembrane region" description="Helical" evidence="1">
    <location>
        <begin position="37"/>
        <end position="59"/>
    </location>
</feature>
<keyword evidence="1" id="KW-0812">Transmembrane</keyword>
<dbReference type="Proteomes" id="UP001597010">
    <property type="component" value="Unassembled WGS sequence"/>
</dbReference>
<feature type="domain" description="Signal transduction histidine kinase internal region" evidence="2">
    <location>
        <begin position="161"/>
        <end position="237"/>
    </location>
</feature>
<proteinExistence type="predicted"/>
<evidence type="ECO:0000259" key="2">
    <source>
        <dbReference type="Pfam" id="PF06580"/>
    </source>
</evidence>
<dbReference type="RefSeq" id="WP_377111453.1">
    <property type="nucleotide sequence ID" value="NZ_JBHTHZ010000002.1"/>
</dbReference>
<keyword evidence="1" id="KW-0472">Membrane</keyword>
<keyword evidence="4" id="KW-1185">Reference proteome</keyword>
<evidence type="ECO:0000313" key="4">
    <source>
        <dbReference type="Proteomes" id="UP001597010"/>
    </source>
</evidence>
<organism evidence="3 4">
    <name type="scientific">Mucilaginibacter litoreus</name>
    <dbReference type="NCBI Taxonomy" id="1048221"/>
    <lineage>
        <taxon>Bacteria</taxon>
        <taxon>Pseudomonadati</taxon>
        <taxon>Bacteroidota</taxon>
        <taxon>Sphingobacteriia</taxon>
        <taxon>Sphingobacteriales</taxon>
        <taxon>Sphingobacteriaceae</taxon>
        <taxon>Mucilaginibacter</taxon>
    </lineage>
</organism>
<feature type="transmembrane region" description="Helical" evidence="1">
    <location>
        <begin position="12"/>
        <end position="30"/>
    </location>
</feature>
<keyword evidence="3" id="KW-0418">Kinase</keyword>
<name>A0ABW3APG2_9SPHI</name>
<gene>
    <name evidence="3" type="ORF">ACFQZX_03795</name>
</gene>
<dbReference type="EMBL" id="JBHTHZ010000002">
    <property type="protein sequence ID" value="MFD0792725.1"/>
    <property type="molecule type" value="Genomic_DNA"/>
</dbReference>
<dbReference type="InterPro" id="IPR010559">
    <property type="entry name" value="Sig_transdc_His_kin_internal"/>
</dbReference>
<accession>A0ABW3APG2</accession>
<keyword evidence="3" id="KW-0808">Transferase</keyword>
<evidence type="ECO:0000256" key="1">
    <source>
        <dbReference type="SAM" id="Phobius"/>
    </source>
</evidence>
<feature type="transmembrane region" description="Helical" evidence="1">
    <location>
        <begin position="79"/>
        <end position="101"/>
    </location>
</feature>
<evidence type="ECO:0000313" key="3">
    <source>
        <dbReference type="EMBL" id="MFD0792725.1"/>
    </source>
</evidence>
<dbReference type="PANTHER" id="PTHR34220">
    <property type="entry name" value="SENSOR HISTIDINE KINASE YPDA"/>
    <property type="match status" value="1"/>
</dbReference>